<dbReference type="PROSITE" id="PS51459">
    <property type="entry name" value="FIDO"/>
    <property type="match status" value="1"/>
</dbReference>
<dbReference type="AlphaFoldDB" id="A0A8J3RTD9"/>
<organism evidence="2 3">
    <name type="scientific">Planobispora longispora</name>
    <dbReference type="NCBI Taxonomy" id="28887"/>
    <lineage>
        <taxon>Bacteria</taxon>
        <taxon>Bacillati</taxon>
        <taxon>Actinomycetota</taxon>
        <taxon>Actinomycetes</taxon>
        <taxon>Streptosporangiales</taxon>
        <taxon>Streptosporangiaceae</taxon>
        <taxon>Planobispora</taxon>
    </lineage>
</organism>
<sequence length="257" mass="26447">MSDPLAVIAEMPGVPEAVTEARKAVDRLYGHRVLRRKSPQVSAQSALHGARASAALDGVDVPLEVIPEVTDPVVQGALRVSAELGRLGPTWRTAPRQVLARLHTLAAVGLAGDLGRPRDSADAPDPLGLGAAPGPEEAVARMDGLVGLVTGGSKAPALVLAAIVHAELAAVRPFGSADGVVARAAERLTLTEFGLDPKSLSAVELGHLELGPAYGESLRAYLTGTADGVATWVRHCAEAVVLGIREATAICEAMQRG</sequence>
<reference evidence="2 3" key="1">
    <citation type="submission" date="2021-01" db="EMBL/GenBank/DDBJ databases">
        <title>Whole genome shotgun sequence of Planobispora longispora NBRC 13918.</title>
        <authorList>
            <person name="Komaki H."/>
            <person name="Tamura T."/>
        </authorList>
    </citation>
    <scope>NUCLEOTIDE SEQUENCE [LARGE SCALE GENOMIC DNA]</scope>
    <source>
        <strain evidence="2 3">NBRC 13918</strain>
    </source>
</reference>
<comment type="caution">
    <text evidence="2">The sequence shown here is derived from an EMBL/GenBank/DDBJ whole genome shotgun (WGS) entry which is preliminary data.</text>
</comment>
<protein>
    <submittedName>
        <fullName evidence="2">Oxidoreductase</fullName>
    </submittedName>
</protein>
<proteinExistence type="predicted"/>
<dbReference type="InterPro" id="IPR036597">
    <property type="entry name" value="Fido-like_dom_sf"/>
</dbReference>
<dbReference type="Gene3D" id="1.10.3290.10">
    <property type="entry name" value="Fido-like domain"/>
    <property type="match status" value="1"/>
</dbReference>
<feature type="domain" description="Fido" evidence="1">
    <location>
        <begin position="94"/>
        <end position="235"/>
    </location>
</feature>
<gene>
    <name evidence="2" type="ORF">Plo01_68090</name>
</gene>
<dbReference type="InterPro" id="IPR003812">
    <property type="entry name" value="Fido"/>
</dbReference>
<evidence type="ECO:0000259" key="1">
    <source>
        <dbReference type="PROSITE" id="PS51459"/>
    </source>
</evidence>
<dbReference type="Proteomes" id="UP000616724">
    <property type="component" value="Unassembled WGS sequence"/>
</dbReference>
<dbReference type="EMBL" id="BOOH01000058">
    <property type="protein sequence ID" value="GIH80380.1"/>
    <property type="molecule type" value="Genomic_DNA"/>
</dbReference>
<accession>A0A8J3RTD9</accession>
<dbReference type="RefSeq" id="WP_239317589.1">
    <property type="nucleotide sequence ID" value="NZ_BOOH01000058.1"/>
</dbReference>
<name>A0A8J3RTD9_9ACTN</name>
<evidence type="ECO:0000313" key="2">
    <source>
        <dbReference type="EMBL" id="GIH80380.1"/>
    </source>
</evidence>
<evidence type="ECO:0000313" key="3">
    <source>
        <dbReference type="Proteomes" id="UP000616724"/>
    </source>
</evidence>
<keyword evidence="3" id="KW-1185">Reference proteome</keyword>